<feature type="binding site" evidence="7">
    <location>
        <position position="60"/>
    </location>
    <ligand>
        <name>Mg(2+)</name>
        <dbReference type="ChEBI" id="CHEBI:18420"/>
        <label>1</label>
        <note>catalytic</note>
    </ligand>
</feature>
<comment type="catalytic activity">
    <reaction evidence="1 8">
        <text>a myo-inositol phosphate + H2O = myo-inositol + phosphate</text>
        <dbReference type="Rhea" id="RHEA:24056"/>
        <dbReference type="ChEBI" id="CHEBI:15377"/>
        <dbReference type="ChEBI" id="CHEBI:17268"/>
        <dbReference type="ChEBI" id="CHEBI:43474"/>
        <dbReference type="ChEBI" id="CHEBI:84139"/>
        <dbReference type="EC" id="3.1.3.25"/>
    </reaction>
</comment>
<keyword evidence="6 7" id="KW-0460">Magnesium</keyword>
<evidence type="ECO:0000313" key="10">
    <source>
        <dbReference type="Proteomes" id="UP000053317"/>
    </source>
</evidence>
<dbReference type="SUPFAM" id="SSF56655">
    <property type="entry name" value="Carbohydrate phosphatase"/>
    <property type="match status" value="1"/>
</dbReference>
<evidence type="ECO:0000256" key="5">
    <source>
        <dbReference type="ARBA" id="ARBA00022801"/>
    </source>
</evidence>
<dbReference type="GO" id="GO:0008934">
    <property type="term" value="F:inositol monophosphate 1-phosphatase activity"/>
    <property type="evidence" value="ECO:0007669"/>
    <property type="project" value="InterPro"/>
</dbReference>
<dbReference type="PANTHER" id="PTHR20854:SF4">
    <property type="entry name" value="INOSITOL-1-MONOPHOSPHATASE-RELATED"/>
    <property type="match status" value="1"/>
</dbReference>
<feature type="binding site" evidence="7">
    <location>
        <position position="206"/>
    </location>
    <ligand>
        <name>Mg(2+)</name>
        <dbReference type="ChEBI" id="CHEBI:18420"/>
        <label>1</label>
        <note>catalytic</note>
    </ligand>
</feature>
<dbReference type="GO" id="GO:0006021">
    <property type="term" value="P:inositol biosynthetic process"/>
    <property type="evidence" value="ECO:0007669"/>
    <property type="project" value="UniProtKB-UniPathway"/>
</dbReference>
<protein>
    <recommendedName>
        <fullName evidence="8">Inositol-1-monophosphatase</fullName>
        <ecNumber evidence="8">3.1.3.25</ecNumber>
    </recommendedName>
</protein>
<evidence type="ECO:0000256" key="1">
    <source>
        <dbReference type="ARBA" id="ARBA00001033"/>
    </source>
</evidence>
<dbReference type="InterPro" id="IPR020550">
    <property type="entry name" value="Inositol_monophosphatase_CS"/>
</dbReference>
<keyword evidence="10" id="KW-1185">Reference proteome</keyword>
<dbReference type="Gene3D" id="3.30.540.10">
    <property type="entry name" value="Fructose-1,6-Bisphosphatase, subunit A, domain 1"/>
    <property type="match status" value="1"/>
</dbReference>
<dbReference type="PROSITE" id="PS00630">
    <property type="entry name" value="IMP_2"/>
    <property type="match status" value="1"/>
</dbReference>
<dbReference type="AlphaFoldDB" id="A0A0G2G3D4"/>
<sequence>MSTNKDAFDDAADLVTETDRAVEKMVSTTLMSKYPTFSFLGEETYKPGMKLTSSPTFVVDPIDGTTNFVHRYPYVSISLGFAINKEPVVGVVFNPFTQQLYTGVKGFGSTLKDLKFDTEQNLPLKEPLEPLTTLSESLVAMEWGSDRSGVNYDTKVKTFANLARSKEDGGAMVHSLRSLGSAALNLCAVASGSIDIYWEGGCWAWDVCAGWVILKEAGGIIVDGNPGQWDCAVDGRKYLAVRGAPGGKGQKEIVEELWSHIDGKMEYES</sequence>
<organism evidence="9 10">
    <name type="scientific">Phaeomoniella chlamydospora</name>
    <name type="common">Phaeoacremonium chlamydosporum</name>
    <dbReference type="NCBI Taxonomy" id="158046"/>
    <lineage>
        <taxon>Eukaryota</taxon>
        <taxon>Fungi</taxon>
        <taxon>Dikarya</taxon>
        <taxon>Ascomycota</taxon>
        <taxon>Pezizomycotina</taxon>
        <taxon>Eurotiomycetes</taxon>
        <taxon>Chaetothyriomycetidae</taxon>
        <taxon>Phaeomoniellales</taxon>
        <taxon>Phaeomoniellaceae</taxon>
        <taxon>Phaeomoniella</taxon>
    </lineage>
</organism>
<dbReference type="PROSITE" id="PS00629">
    <property type="entry name" value="IMP_1"/>
    <property type="match status" value="1"/>
</dbReference>
<feature type="binding site" evidence="7">
    <location>
        <position position="62"/>
    </location>
    <ligand>
        <name>Mg(2+)</name>
        <dbReference type="ChEBI" id="CHEBI:18420"/>
        <label>1</label>
        <note>catalytic</note>
    </ligand>
</feature>
<dbReference type="PRINTS" id="PR00377">
    <property type="entry name" value="IMPHPHTASES"/>
</dbReference>
<dbReference type="EMBL" id="LCWF01000127">
    <property type="protein sequence ID" value="KKY18338.1"/>
    <property type="molecule type" value="Genomic_DNA"/>
</dbReference>
<dbReference type="CDD" id="cd01639">
    <property type="entry name" value="IMPase"/>
    <property type="match status" value="1"/>
</dbReference>
<comment type="similarity">
    <text evidence="3 8">Belongs to the inositol monophosphatase superfamily.</text>
</comment>
<feature type="binding site" evidence="7">
    <location>
        <position position="63"/>
    </location>
    <ligand>
        <name>Mg(2+)</name>
        <dbReference type="ChEBI" id="CHEBI:18420"/>
        <label>1</label>
        <note>catalytic</note>
    </ligand>
</feature>
<dbReference type="GO" id="GO:0046854">
    <property type="term" value="P:phosphatidylinositol phosphate biosynthetic process"/>
    <property type="evidence" value="ECO:0007669"/>
    <property type="project" value="InterPro"/>
</dbReference>
<dbReference type="InterPro" id="IPR033942">
    <property type="entry name" value="IMPase"/>
</dbReference>
<dbReference type="FunFam" id="3.40.190.80:FF:000012">
    <property type="entry name" value="Inositol-1-monophosphatase"/>
    <property type="match status" value="1"/>
</dbReference>
<dbReference type="GO" id="GO:0046872">
    <property type="term" value="F:metal ion binding"/>
    <property type="evidence" value="ECO:0007669"/>
    <property type="project" value="UniProtKB-KW"/>
</dbReference>
<comment type="pathway">
    <text evidence="8">Polyol metabolism; myo-inositol biosynthesis; myo-inositol from D-glucose 6-phosphate: step 2/2.</text>
</comment>
<dbReference type="FunFam" id="3.30.540.10:FF:000004">
    <property type="entry name" value="Inositol-1-monophosphatase"/>
    <property type="match status" value="1"/>
</dbReference>
<dbReference type="GO" id="GO:0007165">
    <property type="term" value="P:signal transduction"/>
    <property type="evidence" value="ECO:0007669"/>
    <property type="project" value="TreeGrafter"/>
</dbReference>
<evidence type="ECO:0000256" key="6">
    <source>
        <dbReference type="ARBA" id="ARBA00022842"/>
    </source>
</evidence>
<gene>
    <name evidence="9" type="ORF">UCRPC4_g05050</name>
</gene>
<evidence type="ECO:0000256" key="7">
    <source>
        <dbReference type="PIRSR" id="PIRSR600760-2"/>
    </source>
</evidence>
<keyword evidence="4 7" id="KW-0479">Metal-binding</keyword>
<evidence type="ECO:0000256" key="3">
    <source>
        <dbReference type="ARBA" id="ARBA00009759"/>
    </source>
</evidence>
<comment type="caution">
    <text evidence="9">The sequence shown here is derived from an EMBL/GenBank/DDBJ whole genome shotgun (WGS) entry which is preliminary data.</text>
</comment>
<dbReference type="Gene3D" id="3.40.190.80">
    <property type="match status" value="1"/>
</dbReference>
<accession>A0A0G2G3D4</accession>
<dbReference type="PANTHER" id="PTHR20854">
    <property type="entry name" value="INOSITOL MONOPHOSPHATASE"/>
    <property type="match status" value="1"/>
</dbReference>
<dbReference type="OrthoDB" id="10254945at2759"/>
<evidence type="ECO:0000256" key="8">
    <source>
        <dbReference type="RuleBase" id="RU364068"/>
    </source>
</evidence>
<name>A0A0G2G3D4_PHACM</name>
<evidence type="ECO:0000313" key="9">
    <source>
        <dbReference type="EMBL" id="KKY18338.1"/>
    </source>
</evidence>
<dbReference type="Pfam" id="PF00459">
    <property type="entry name" value="Inositol_P"/>
    <property type="match status" value="1"/>
</dbReference>
<feature type="binding site" evidence="7">
    <location>
        <position position="42"/>
    </location>
    <ligand>
        <name>Mg(2+)</name>
        <dbReference type="ChEBI" id="CHEBI:18420"/>
        <label>1</label>
        <note>catalytic</note>
    </ligand>
</feature>
<evidence type="ECO:0000256" key="4">
    <source>
        <dbReference type="ARBA" id="ARBA00022723"/>
    </source>
</evidence>
<dbReference type="UniPathway" id="UPA00823">
    <property type="reaction ID" value="UER00788"/>
</dbReference>
<keyword evidence="5 8" id="KW-0378">Hydrolase</keyword>
<proteinExistence type="inferred from homology"/>
<comment type="cofactor">
    <cofactor evidence="2 7 8">
        <name>Mg(2+)</name>
        <dbReference type="ChEBI" id="CHEBI:18420"/>
    </cofactor>
</comment>
<reference evidence="9 10" key="2">
    <citation type="submission" date="2015-05" db="EMBL/GenBank/DDBJ databases">
        <authorList>
            <person name="Morales-Cruz A."/>
            <person name="Amrine K.C."/>
            <person name="Cantu D."/>
        </authorList>
    </citation>
    <scope>NUCLEOTIDE SEQUENCE [LARGE SCALE GENOMIC DNA]</scope>
    <source>
        <strain evidence="9">UCRPC4</strain>
    </source>
</reference>
<dbReference type="EC" id="3.1.3.25" evidence="8"/>
<evidence type="ECO:0000256" key="2">
    <source>
        <dbReference type="ARBA" id="ARBA00001946"/>
    </source>
</evidence>
<dbReference type="Proteomes" id="UP000053317">
    <property type="component" value="Unassembled WGS sequence"/>
</dbReference>
<dbReference type="InterPro" id="IPR020583">
    <property type="entry name" value="Inositol_monoP_metal-BS"/>
</dbReference>
<reference evidence="9 10" key="1">
    <citation type="submission" date="2015-05" db="EMBL/GenBank/DDBJ databases">
        <title>Distinctive expansion of gene families associated with plant cell wall degradation and secondary metabolism in the genomes of grapevine trunk pathogens.</title>
        <authorList>
            <person name="Lawrence D.P."/>
            <person name="Travadon R."/>
            <person name="Rolshausen P.E."/>
            <person name="Baumgartner K."/>
        </authorList>
    </citation>
    <scope>NUCLEOTIDE SEQUENCE [LARGE SCALE GENOMIC DNA]</scope>
    <source>
        <strain evidence="9">UCRPC4</strain>
    </source>
</reference>
<dbReference type="InterPro" id="IPR000760">
    <property type="entry name" value="Inositol_monophosphatase-like"/>
</dbReference>